<dbReference type="RefSeq" id="WP_086249671.1">
    <property type="nucleotide sequence ID" value="NZ_NGEL01000056.1"/>
</dbReference>
<keyword evidence="1" id="KW-0175">Coiled coil</keyword>
<organism evidence="3 4">
    <name type="scientific">Acinetobacter baumannii</name>
    <dbReference type="NCBI Taxonomy" id="470"/>
    <lineage>
        <taxon>Bacteria</taxon>
        <taxon>Pseudomonadati</taxon>
        <taxon>Pseudomonadota</taxon>
        <taxon>Gammaproteobacteria</taxon>
        <taxon>Moraxellales</taxon>
        <taxon>Moraxellaceae</taxon>
        <taxon>Acinetobacter</taxon>
        <taxon>Acinetobacter calcoaceticus/baumannii complex</taxon>
    </lineage>
</organism>
<evidence type="ECO:0000313" key="3">
    <source>
        <dbReference type="EMBL" id="OTM90956.1"/>
    </source>
</evidence>
<dbReference type="EMBL" id="NGEL01000056">
    <property type="protein sequence ID" value="OTM90956.1"/>
    <property type="molecule type" value="Genomic_DNA"/>
</dbReference>
<accession>A0A241ZG73</accession>
<feature type="coiled-coil region" evidence="1">
    <location>
        <begin position="581"/>
        <end position="608"/>
    </location>
</feature>
<sequence length="746" mass="84177">MTKEKDQDSILDEIKKNLRYAEDYWHDNYERGVEDKEFVTVKGAQWEDGAVARRTAEGKPSLEFNLCRAYCRQQINTQRQNRAQVKVVPVDNGADADKANIIEGLIKDTEESSDAESAYDQAAENAVYGAIGFFRIVTDYVSELSFNQEPRFMTVHNPHAWYIDPQSKALDGSDARWAVGGEWVDKDIIEDKYGANAVVDFAMSEYSDWCNTEDKTVLIVEYFKIEEVSDELWMLEDGTTNYKSVLLREFGVSEDELKSFVTNSRSTTRTEVKWYKASGSEVLEETVFPGKYIPVIPVYGEVTYIGEERYLHSLVHFAKDPQRLYNYWKSTEAQILQKNQDDILVVDPKGVSGHEEEWRDPSKFAAVHYKHIDESQQPIPAPYRIGAAQPPVGVLNAAESAKVAITDILNMHAPIMGGDSQEVSGVAIGMRQRQSETAQFHLQDNLNKSIRHAGRILLGLYQALYTVPMVRRIIGADGEAKQINLFDKTADGVLADVTIGRYDVRMDTGPSFNTQREQNFALMMQLLSMNPQLFSLIGDILLQNSPLLNAKEISERIRSTMPPQVLGKGDQIDPEQAKAQIQQLDQLVQKMTADIEMLQKEVNDKDKEHQLEMFKAQLQYEKDIQVAQINAASRADVQELKGAVDLMKQQVASIGQMPAKWMQTGEGVDNYAPSPPTDLPSQPMEEEQPIEPAQSIQNPDIDQGFLMHEENAQPLALDPDQIEESAMINEGNLLPQMEQDNGSEQF</sequence>
<reference evidence="3 4" key="1">
    <citation type="submission" date="2017-05" db="EMBL/GenBank/DDBJ databases">
        <authorList>
            <person name="Song R."/>
            <person name="Chenine A.L."/>
            <person name="Ruprecht R.M."/>
        </authorList>
    </citation>
    <scope>NUCLEOTIDE SEQUENCE [LARGE SCALE GENOMIC DNA]</scope>
    <source>
        <strain evidence="3 4">PR350</strain>
    </source>
</reference>
<proteinExistence type="predicted"/>
<comment type="caution">
    <text evidence="3">The sequence shown here is derived from an EMBL/GenBank/DDBJ whole genome shotgun (WGS) entry which is preliminary data.</text>
</comment>
<gene>
    <name evidence="3" type="ORF">B9X95_05950</name>
</gene>
<dbReference type="Pfam" id="PF16510">
    <property type="entry name" value="P22_portal"/>
    <property type="match status" value="1"/>
</dbReference>
<evidence type="ECO:0000313" key="4">
    <source>
        <dbReference type="Proteomes" id="UP000194699"/>
    </source>
</evidence>
<dbReference type="Proteomes" id="UP000194699">
    <property type="component" value="Unassembled WGS sequence"/>
</dbReference>
<protein>
    <submittedName>
        <fullName evidence="3">Portal protein p19</fullName>
    </submittedName>
</protein>
<feature type="region of interest" description="Disordered" evidence="2">
    <location>
        <begin position="672"/>
        <end position="746"/>
    </location>
</feature>
<dbReference type="AlphaFoldDB" id="A0A241ZG73"/>
<dbReference type="InterPro" id="IPR032427">
    <property type="entry name" value="P22_portal"/>
</dbReference>
<evidence type="ECO:0000256" key="2">
    <source>
        <dbReference type="SAM" id="MobiDB-lite"/>
    </source>
</evidence>
<name>A0A241ZG73_ACIBA</name>
<evidence type="ECO:0000256" key="1">
    <source>
        <dbReference type="SAM" id="Coils"/>
    </source>
</evidence>